<dbReference type="InterPro" id="IPR009057">
    <property type="entry name" value="Homeodomain-like_sf"/>
</dbReference>
<dbReference type="Pfam" id="PF00440">
    <property type="entry name" value="TetR_N"/>
    <property type="match status" value="1"/>
</dbReference>
<dbReference type="InterPro" id="IPR050624">
    <property type="entry name" value="HTH-type_Tx_Regulator"/>
</dbReference>
<sequence length="176" mass="20668">MPKILENVKDTILKESKKILLKENYKALNIRQIAKCCNIGIGTFYNYFSTKDELVMEILKNDFNKSIDLIEQLKNNSLSFKEKLGQIYKSFDLFLGDYISVFYEISSVKGTKCKRNTDFSNLYKCLGELIDIEKNNGTIKKDVNCYDFAHFIVSNLFYLTKTHYISFEQFYNFLNI</sequence>
<evidence type="ECO:0000256" key="2">
    <source>
        <dbReference type="PROSITE-ProRule" id="PRU00335"/>
    </source>
</evidence>
<gene>
    <name evidence="4" type="ORF">Z955_10465</name>
</gene>
<dbReference type="PANTHER" id="PTHR43479">
    <property type="entry name" value="ACREF/ENVCD OPERON REPRESSOR-RELATED"/>
    <property type="match status" value="1"/>
</dbReference>
<reference evidence="4 5" key="1">
    <citation type="submission" date="2014-01" db="EMBL/GenBank/DDBJ databases">
        <title>Plasmidome dynamics in the species complex Clostridium novyi sensu lato converts strains of independent lineages into distinctly different pathogens.</title>
        <authorList>
            <person name="Skarin H."/>
            <person name="Segerman B."/>
        </authorList>
    </citation>
    <scope>NUCLEOTIDE SEQUENCE [LARGE SCALE GENOMIC DNA]</scope>
    <source>
        <strain evidence="4 5">DC5</strain>
    </source>
</reference>
<dbReference type="SUPFAM" id="SSF46689">
    <property type="entry name" value="Homeodomain-like"/>
    <property type="match status" value="1"/>
</dbReference>
<evidence type="ECO:0000313" key="5">
    <source>
        <dbReference type="Proteomes" id="UP000030014"/>
    </source>
</evidence>
<name>A0A0A0ICZ6_CLOBO</name>
<keyword evidence="1 2" id="KW-0238">DNA-binding</keyword>
<accession>A0A0A0ICZ6</accession>
<feature type="domain" description="HTH tetR-type" evidence="3">
    <location>
        <begin position="6"/>
        <end position="66"/>
    </location>
</feature>
<dbReference type="PANTHER" id="PTHR43479:SF11">
    <property type="entry name" value="ACREF_ENVCD OPERON REPRESSOR-RELATED"/>
    <property type="match status" value="1"/>
</dbReference>
<dbReference type="PROSITE" id="PS50977">
    <property type="entry name" value="HTH_TETR_2"/>
    <property type="match status" value="1"/>
</dbReference>
<dbReference type="GO" id="GO:0003677">
    <property type="term" value="F:DNA binding"/>
    <property type="evidence" value="ECO:0007669"/>
    <property type="project" value="UniProtKB-UniRule"/>
</dbReference>
<evidence type="ECO:0000256" key="1">
    <source>
        <dbReference type="ARBA" id="ARBA00023125"/>
    </source>
</evidence>
<organism evidence="4 5">
    <name type="scientific">Clostridium botulinum C/D str. DC5</name>
    <dbReference type="NCBI Taxonomy" id="1443128"/>
    <lineage>
        <taxon>Bacteria</taxon>
        <taxon>Bacillati</taxon>
        <taxon>Bacillota</taxon>
        <taxon>Clostridia</taxon>
        <taxon>Eubacteriales</taxon>
        <taxon>Clostridiaceae</taxon>
        <taxon>Clostridium</taxon>
    </lineage>
</organism>
<dbReference type="Gene3D" id="1.10.357.10">
    <property type="entry name" value="Tetracycline Repressor, domain 2"/>
    <property type="match status" value="1"/>
</dbReference>
<comment type="caution">
    <text evidence="4">The sequence shown here is derived from an EMBL/GenBank/DDBJ whole genome shotgun (WGS) entry which is preliminary data.</text>
</comment>
<dbReference type="InterPro" id="IPR001647">
    <property type="entry name" value="HTH_TetR"/>
</dbReference>
<protein>
    <submittedName>
        <fullName evidence="4">Transcriptional regulator</fullName>
    </submittedName>
</protein>
<dbReference type="AlphaFoldDB" id="A0A0A0ICZ6"/>
<dbReference type="EMBL" id="JDRY01000046">
    <property type="protein sequence ID" value="KGM98782.1"/>
    <property type="molecule type" value="Genomic_DNA"/>
</dbReference>
<feature type="DNA-binding region" description="H-T-H motif" evidence="2">
    <location>
        <begin position="29"/>
        <end position="48"/>
    </location>
</feature>
<dbReference type="RefSeq" id="WP_039259696.1">
    <property type="nucleotide sequence ID" value="NZ_JDRY01000046.1"/>
</dbReference>
<evidence type="ECO:0000313" key="4">
    <source>
        <dbReference type="EMBL" id="KGM98782.1"/>
    </source>
</evidence>
<evidence type="ECO:0000259" key="3">
    <source>
        <dbReference type="PROSITE" id="PS50977"/>
    </source>
</evidence>
<dbReference type="Proteomes" id="UP000030014">
    <property type="component" value="Unassembled WGS sequence"/>
</dbReference>
<proteinExistence type="predicted"/>